<keyword evidence="1" id="KW-0479">Metal-binding</keyword>
<dbReference type="InterPro" id="IPR052256">
    <property type="entry name" value="E3_ubiquitin-ligase_CHFR"/>
</dbReference>
<sequence>MAPARRLTTRGSRNGRVRAASPNRRIHRVNADEVDASGGGAQILDDVEVLEVKPPAEKGSEANPIVLGIDNPAPQMEEKIDEGTHSRDRTNAATHDSASLSRRLAEALECLICKEIIYKCATICPCGHKFCAGCISLWMAANMTCPVCRRDMIAPIRDCIFDSVVEVFLQHNPGMRRTNEDREYLDNVDVITHMLPWGRRQVGGGGRGGRGARVARGRVRGGAVARRN</sequence>
<evidence type="ECO:0000313" key="9">
    <source>
        <dbReference type="WBParaSite" id="PgR007_g130_t02"/>
    </source>
</evidence>
<evidence type="ECO:0000256" key="5">
    <source>
        <dbReference type="SAM" id="MobiDB-lite"/>
    </source>
</evidence>
<evidence type="ECO:0000256" key="4">
    <source>
        <dbReference type="PROSITE-ProRule" id="PRU00175"/>
    </source>
</evidence>
<dbReference type="InterPro" id="IPR017907">
    <property type="entry name" value="Znf_RING_CS"/>
</dbReference>
<dbReference type="WBParaSite" id="PgR007_g130_t02">
    <property type="protein sequence ID" value="PgR007_g130_t02"/>
    <property type="gene ID" value="PgR007_g130"/>
</dbReference>
<dbReference type="Pfam" id="PF13639">
    <property type="entry name" value="zf-RING_2"/>
    <property type="match status" value="1"/>
</dbReference>
<dbReference type="PANTHER" id="PTHR16079:SF4">
    <property type="entry name" value="E3 UBIQUITIN-PROTEIN LIGASE CHFR"/>
    <property type="match status" value="1"/>
</dbReference>
<evidence type="ECO:0000259" key="6">
    <source>
        <dbReference type="PROSITE" id="PS50089"/>
    </source>
</evidence>
<dbReference type="GO" id="GO:0005634">
    <property type="term" value="C:nucleus"/>
    <property type="evidence" value="ECO:0007669"/>
    <property type="project" value="TreeGrafter"/>
</dbReference>
<proteinExistence type="predicted"/>
<dbReference type="PANTHER" id="PTHR16079">
    <property type="entry name" value="UBIQUITIN LIGASE PROTEIN CHFR"/>
    <property type="match status" value="1"/>
</dbReference>
<keyword evidence="7" id="KW-1185">Reference proteome</keyword>
<evidence type="ECO:0000256" key="1">
    <source>
        <dbReference type="ARBA" id="ARBA00022723"/>
    </source>
</evidence>
<keyword evidence="2 4" id="KW-0863">Zinc-finger</keyword>
<name>A0A915AJN2_PARUN</name>
<dbReference type="GO" id="GO:0004842">
    <property type="term" value="F:ubiquitin-protein transferase activity"/>
    <property type="evidence" value="ECO:0007669"/>
    <property type="project" value="TreeGrafter"/>
</dbReference>
<accession>A0A915AJN2</accession>
<dbReference type="GO" id="GO:0006511">
    <property type="term" value="P:ubiquitin-dependent protein catabolic process"/>
    <property type="evidence" value="ECO:0007669"/>
    <property type="project" value="TreeGrafter"/>
</dbReference>
<dbReference type="GO" id="GO:0016567">
    <property type="term" value="P:protein ubiquitination"/>
    <property type="evidence" value="ECO:0007669"/>
    <property type="project" value="TreeGrafter"/>
</dbReference>
<feature type="domain" description="RING-type" evidence="6">
    <location>
        <begin position="110"/>
        <end position="149"/>
    </location>
</feature>
<dbReference type="WBParaSite" id="PgR007_g130_t01">
    <property type="protein sequence ID" value="PgR007_g130_t01"/>
    <property type="gene ID" value="PgR007_g130"/>
</dbReference>
<feature type="region of interest" description="Disordered" evidence="5">
    <location>
        <begin position="1"/>
        <end position="32"/>
    </location>
</feature>
<dbReference type="PROSITE" id="PS50089">
    <property type="entry name" value="ZF_RING_2"/>
    <property type="match status" value="1"/>
</dbReference>
<dbReference type="Gene3D" id="3.30.40.10">
    <property type="entry name" value="Zinc/RING finger domain, C3HC4 (zinc finger)"/>
    <property type="match status" value="1"/>
</dbReference>
<dbReference type="AlphaFoldDB" id="A0A915AJN2"/>
<evidence type="ECO:0000313" key="10">
    <source>
        <dbReference type="WBParaSite" id="PgR007_g130_t03"/>
    </source>
</evidence>
<dbReference type="PROSITE" id="PS00518">
    <property type="entry name" value="ZF_RING_1"/>
    <property type="match status" value="1"/>
</dbReference>
<evidence type="ECO:0000313" key="7">
    <source>
        <dbReference type="Proteomes" id="UP000887569"/>
    </source>
</evidence>
<keyword evidence="3" id="KW-0862">Zinc</keyword>
<dbReference type="SUPFAM" id="SSF57850">
    <property type="entry name" value="RING/U-box"/>
    <property type="match status" value="1"/>
</dbReference>
<dbReference type="SMART" id="SM00184">
    <property type="entry name" value="RING"/>
    <property type="match status" value="1"/>
</dbReference>
<dbReference type="InterPro" id="IPR013083">
    <property type="entry name" value="Znf_RING/FYVE/PHD"/>
</dbReference>
<dbReference type="InterPro" id="IPR001841">
    <property type="entry name" value="Znf_RING"/>
</dbReference>
<dbReference type="WBParaSite" id="PgR007_g130_t03">
    <property type="protein sequence ID" value="PgR007_g130_t03"/>
    <property type="gene ID" value="PgR007_g130"/>
</dbReference>
<dbReference type="GO" id="GO:0008270">
    <property type="term" value="F:zinc ion binding"/>
    <property type="evidence" value="ECO:0007669"/>
    <property type="project" value="UniProtKB-KW"/>
</dbReference>
<reference evidence="8 9" key="1">
    <citation type="submission" date="2022-11" db="UniProtKB">
        <authorList>
            <consortium name="WormBaseParasite"/>
        </authorList>
    </citation>
    <scope>IDENTIFICATION</scope>
</reference>
<protein>
    <submittedName>
        <fullName evidence="8 9">RING-type domain-containing protein</fullName>
    </submittedName>
</protein>
<organism evidence="7 10">
    <name type="scientific">Parascaris univalens</name>
    <name type="common">Nematode worm</name>
    <dbReference type="NCBI Taxonomy" id="6257"/>
    <lineage>
        <taxon>Eukaryota</taxon>
        <taxon>Metazoa</taxon>
        <taxon>Ecdysozoa</taxon>
        <taxon>Nematoda</taxon>
        <taxon>Chromadorea</taxon>
        <taxon>Rhabditida</taxon>
        <taxon>Spirurina</taxon>
        <taxon>Ascaridomorpha</taxon>
        <taxon>Ascaridoidea</taxon>
        <taxon>Ascarididae</taxon>
        <taxon>Parascaris</taxon>
    </lineage>
</organism>
<evidence type="ECO:0000256" key="2">
    <source>
        <dbReference type="ARBA" id="ARBA00022771"/>
    </source>
</evidence>
<evidence type="ECO:0000256" key="3">
    <source>
        <dbReference type="ARBA" id="ARBA00022833"/>
    </source>
</evidence>
<dbReference type="Proteomes" id="UP000887569">
    <property type="component" value="Unplaced"/>
</dbReference>
<evidence type="ECO:0000313" key="8">
    <source>
        <dbReference type="WBParaSite" id="PgR007_g130_t01"/>
    </source>
</evidence>